<protein>
    <submittedName>
        <fullName evidence="2">Uncharacterized protein</fullName>
    </submittedName>
</protein>
<dbReference type="Proteomes" id="UP000887565">
    <property type="component" value="Unplaced"/>
</dbReference>
<accession>A0A915KF40</accession>
<reference evidence="2" key="1">
    <citation type="submission" date="2022-11" db="UniProtKB">
        <authorList>
            <consortium name="WormBaseParasite"/>
        </authorList>
    </citation>
    <scope>IDENTIFICATION</scope>
</reference>
<name>A0A915KF40_ROMCU</name>
<evidence type="ECO:0000313" key="1">
    <source>
        <dbReference type="Proteomes" id="UP000887565"/>
    </source>
</evidence>
<proteinExistence type="predicted"/>
<dbReference type="WBParaSite" id="nRc.2.0.1.t36569-RA">
    <property type="protein sequence ID" value="nRc.2.0.1.t36569-RA"/>
    <property type="gene ID" value="nRc.2.0.1.g36569"/>
</dbReference>
<keyword evidence="1" id="KW-1185">Reference proteome</keyword>
<sequence length="103" mass="11816">MDAAHKVRPLIYSMSTGIQKNIEQKNFWACKTFLAIFCTVQNSIIFNEHFCVDSITWYGNKVQRNVFIEFGAIMHSIKNVGDDLLDRLVNDMLILILTDAIFG</sequence>
<evidence type="ECO:0000313" key="2">
    <source>
        <dbReference type="WBParaSite" id="nRc.2.0.1.t36569-RA"/>
    </source>
</evidence>
<dbReference type="AlphaFoldDB" id="A0A915KF40"/>
<organism evidence="1 2">
    <name type="scientific">Romanomermis culicivorax</name>
    <name type="common">Nematode worm</name>
    <dbReference type="NCBI Taxonomy" id="13658"/>
    <lineage>
        <taxon>Eukaryota</taxon>
        <taxon>Metazoa</taxon>
        <taxon>Ecdysozoa</taxon>
        <taxon>Nematoda</taxon>
        <taxon>Enoplea</taxon>
        <taxon>Dorylaimia</taxon>
        <taxon>Mermithida</taxon>
        <taxon>Mermithoidea</taxon>
        <taxon>Mermithidae</taxon>
        <taxon>Romanomermis</taxon>
    </lineage>
</organism>